<sequence>MQHIIFCGTNLHKNELYFSDLEKAESLIISILNSLPYEYAILFHFLKIYFLNLFIVKNYHPNIKFDQRTFCITADKIIGSIIFVMYDIVLF</sequence>
<keyword evidence="1" id="KW-1133">Transmembrane helix</keyword>
<proteinExistence type="predicted"/>
<evidence type="ECO:0000313" key="3">
    <source>
        <dbReference type="Proteomes" id="UP000265703"/>
    </source>
</evidence>
<feature type="transmembrane region" description="Helical" evidence="1">
    <location>
        <begin position="68"/>
        <end position="89"/>
    </location>
</feature>
<protein>
    <submittedName>
        <fullName evidence="2">Uncharacterized protein</fullName>
    </submittedName>
</protein>
<reference evidence="2 3" key="1">
    <citation type="submission" date="2018-06" db="EMBL/GenBank/DDBJ databases">
        <title>Comparative genomics reveals the genomic features of Rhizophagus irregularis, R. cerebriforme, R. diaphanum and Gigaspora rosea, and their symbiotic lifestyle signature.</title>
        <authorList>
            <person name="Morin E."/>
            <person name="San Clemente H."/>
            <person name="Chen E.C.H."/>
            <person name="De La Providencia I."/>
            <person name="Hainaut M."/>
            <person name="Kuo A."/>
            <person name="Kohler A."/>
            <person name="Murat C."/>
            <person name="Tang N."/>
            <person name="Roy S."/>
            <person name="Loubradou J."/>
            <person name="Henrissat B."/>
            <person name="Grigoriev I.V."/>
            <person name="Corradi N."/>
            <person name="Roux C."/>
            <person name="Martin F.M."/>
        </authorList>
    </citation>
    <scope>NUCLEOTIDE SEQUENCE [LARGE SCALE GENOMIC DNA]</scope>
    <source>
        <strain evidence="2 3">DAOM 227022</strain>
    </source>
</reference>
<dbReference type="Proteomes" id="UP000265703">
    <property type="component" value="Unassembled WGS sequence"/>
</dbReference>
<dbReference type="AlphaFoldDB" id="A0A397TK64"/>
<keyword evidence="1" id="KW-0472">Membrane</keyword>
<evidence type="ECO:0000313" key="2">
    <source>
        <dbReference type="EMBL" id="RIA98358.1"/>
    </source>
</evidence>
<gene>
    <name evidence="2" type="ORF">C1645_129340</name>
</gene>
<comment type="caution">
    <text evidence="2">The sequence shown here is derived from an EMBL/GenBank/DDBJ whole genome shotgun (WGS) entry which is preliminary data.</text>
</comment>
<dbReference type="EMBL" id="QKYT01000016">
    <property type="protein sequence ID" value="RIA98358.1"/>
    <property type="molecule type" value="Genomic_DNA"/>
</dbReference>
<organism evidence="2 3">
    <name type="scientific">Glomus cerebriforme</name>
    <dbReference type="NCBI Taxonomy" id="658196"/>
    <lineage>
        <taxon>Eukaryota</taxon>
        <taxon>Fungi</taxon>
        <taxon>Fungi incertae sedis</taxon>
        <taxon>Mucoromycota</taxon>
        <taxon>Glomeromycotina</taxon>
        <taxon>Glomeromycetes</taxon>
        <taxon>Glomerales</taxon>
        <taxon>Glomeraceae</taxon>
        <taxon>Glomus</taxon>
    </lineage>
</organism>
<keyword evidence="1" id="KW-0812">Transmembrane</keyword>
<feature type="transmembrane region" description="Helical" evidence="1">
    <location>
        <begin position="39"/>
        <end position="56"/>
    </location>
</feature>
<keyword evidence="3" id="KW-1185">Reference proteome</keyword>
<accession>A0A397TK64</accession>
<evidence type="ECO:0000256" key="1">
    <source>
        <dbReference type="SAM" id="Phobius"/>
    </source>
</evidence>
<name>A0A397TK64_9GLOM</name>